<keyword evidence="2" id="KW-1185">Reference proteome</keyword>
<accession>A0ABV5WZ39</accession>
<dbReference type="Proteomes" id="UP001589707">
    <property type="component" value="Unassembled WGS sequence"/>
</dbReference>
<dbReference type="EMBL" id="JBHMAU010000025">
    <property type="protein sequence ID" value="MFB9775451.1"/>
    <property type="molecule type" value="Genomic_DNA"/>
</dbReference>
<comment type="caution">
    <text evidence="1">The sequence shown here is derived from an EMBL/GenBank/DDBJ whole genome shotgun (WGS) entry which is preliminary data.</text>
</comment>
<protein>
    <submittedName>
        <fullName evidence="1">Uncharacterized protein</fullName>
    </submittedName>
</protein>
<evidence type="ECO:0000313" key="1">
    <source>
        <dbReference type="EMBL" id="MFB9775451.1"/>
    </source>
</evidence>
<sequence length="42" mass="4353">MHPLVTLNGASARYIDTEPGCPLAAALAADRQDAAEIGRSTQ</sequence>
<organism evidence="1 2">
    <name type="scientific">Brevibacterium otitidis</name>
    <dbReference type="NCBI Taxonomy" id="53364"/>
    <lineage>
        <taxon>Bacteria</taxon>
        <taxon>Bacillati</taxon>
        <taxon>Actinomycetota</taxon>
        <taxon>Actinomycetes</taxon>
        <taxon>Micrococcales</taxon>
        <taxon>Brevibacteriaceae</taxon>
        <taxon>Brevibacterium</taxon>
    </lineage>
</organism>
<reference evidence="1 2" key="1">
    <citation type="submission" date="2024-09" db="EMBL/GenBank/DDBJ databases">
        <authorList>
            <person name="Sun Q."/>
            <person name="Mori K."/>
        </authorList>
    </citation>
    <scope>NUCLEOTIDE SEQUENCE [LARGE SCALE GENOMIC DNA]</scope>
    <source>
        <strain evidence="1 2">JCM 11683</strain>
    </source>
</reference>
<dbReference type="RefSeq" id="WP_376838582.1">
    <property type="nucleotide sequence ID" value="NZ_JBHMAU010000025.1"/>
</dbReference>
<gene>
    <name evidence="1" type="ORF">ACFFN1_03335</name>
</gene>
<evidence type="ECO:0000313" key="2">
    <source>
        <dbReference type="Proteomes" id="UP001589707"/>
    </source>
</evidence>
<proteinExistence type="predicted"/>
<name>A0ABV5WZ39_9MICO</name>